<organism evidence="2">
    <name type="scientific">Akkermansia muciniphila</name>
    <dbReference type="NCBI Taxonomy" id="239935"/>
    <lineage>
        <taxon>Bacteria</taxon>
        <taxon>Pseudomonadati</taxon>
        <taxon>Verrucomicrobiota</taxon>
        <taxon>Verrucomicrobiia</taxon>
        <taxon>Verrucomicrobiales</taxon>
        <taxon>Akkermansiaceae</taxon>
        <taxon>Akkermansia</taxon>
    </lineage>
</organism>
<sequence length="167" mass="18241">MNVTTLLSLSATAIVCGASAFCADIQAPDSIKGATIEFEYQMDNQIFSQQLTLKDDHAFLLKYAPDGASAQIVLNWLNAAETGTRVIEFYYLISGEKNMSEKTRDKILDGVFNEGQGVEFAPASITFTGKKGNTWKGTLSGTLMCDRWSHTYPKGVKLVSITITVPE</sequence>
<feature type="chain" id="PRO_5027054014" description="Secreted protein" evidence="1">
    <location>
        <begin position="23"/>
        <end position="167"/>
    </location>
</feature>
<gene>
    <name evidence="2" type="ORF">AMLFYP55_02288</name>
</gene>
<keyword evidence="1" id="KW-0732">Signal</keyword>
<dbReference type="EMBL" id="CACRSS010000003">
    <property type="protein sequence ID" value="VYS96628.1"/>
    <property type="molecule type" value="Genomic_DNA"/>
</dbReference>
<accession>A0A6N2SVR1</accession>
<proteinExistence type="predicted"/>
<name>A0A6N2SVR1_9BACT</name>
<dbReference type="AlphaFoldDB" id="A0A6N2SVR1"/>
<evidence type="ECO:0000256" key="1">
    <source>
        <dbReference type="SAM" id="SignalP"/>
    </source>
</evidence>
<evidence type="ECO:0000313" key="2">
    <source>
        <dbReference type="EMBL" id="VYS96628.1"/>
    </source>
</evidence>
<feature type="signal peptide" evidence="1">
    <location>
        <begin position="1"/>
        <end position="22"/>
    </location>
</feature>
<reference evidence="2" key="1">
    <citation type="submission" date="2019-11" db="EMBL/GenBank/DDBJ databases">
        <authorList>
            <person name="Feng L."/>
        </authorList>
    </citation>
    <scope>NUCLEOTIDE SEQUENCE</scope>
    <source>
        <strain evidence="2">AMuciniphilaLFYP55</strain>
    </source>
</reference>
<protein>
    <recommendedName>
        <fullName evidence="3">Secreted protein</fullName>
    </recommendedName>
</protein>
<evidence type="ECO:0008006" key="3">
    <source>
        <dbReference type="Google" id="ProtNLM"/>
    </source>
</evidence>